<evidence type="ECO:0000313" key="1">
    <source>
        <dbReference type="EnsemblPlants" id="AVESA.00010b.r2.6CG1118290.3.CDS"/>
    </source>
</evidence>
<evidence type="ECO:0000313" key="2">
    <source>
        <dbReference type="Proteomes" id="UP001732700"/>
    </source>
</evidence>
<protein>
    <submittedName>
        <fullName evidence="1">Uncharacterized protein</fullName>
    </submittedName>
</protein>
<keyword evidence="2" id="KW-1185">Reference proteome</keyword>
<proteinExistence type="predicted"/>
<name>A0ACD5Z7F7_AVESA</name>
<dbReference type="Proteomes" id="UP001732700">
    <property type="component" value="Chromosome 6C"/>
</dbReference>
<accession>A0ACD5Z7F7</accession>
<dbReference type="EnsemblPlants" id="AVESA.00010b.r2.6CG1118290.3">
    <property type="protein sequence ID" value="AVESA.00010b.r2.6CG1118290.3.CDS"/>
    <property type="gene ID" value="AVESA.00010b.r2.6CG1118290"/>
</dbReference>
<organism evidence="1 2">
    <name type="scientific">Avena sativa</name>
    <name type="common">Oat</name>
    <dbReference type="NCBI Taxonomy" id="4498"/>
    <lineage>
        <taxon>Eukaryota</taxon>
        <taxon>Viridiplantae</taxon>
        <taxon>Streptophyta</taxon>
        <taxon>Embryophyta</taxon>
        <taxon>Tracheophyta</taxon>
        <taxon>Spermatophyta</taxon>
        <taxon>Magnoliopsida</taxon>
        <taxon>Liliopsida</taxon>
        <taxon>Poales</taxon>
        <taxon>Poaceae</taxon>
        <taxon>BOP clade</taxon>
        <taxon>Pooideae</taxon>
        <taxon>Poodae</taxon>
        <taxon>Poeae</taxon>
        <taxon>Poeae Chloroplast Group 1 (Aveneae type)</taxon>
        <taxon>Aveninae</taxon>
        <taxon>Avena</taxon>
    </lineage>
</organism>
<reference evidence="1" key="1">
    <citation type="submission" date="2021-05" db="EMBL/GenBank/DDBJ databases">
        <authorList>
            <person name="Scholz U."/>
            <person name="Mascher M."/>
            <person name="Fiebig A."/>
        </authorList>
    </citation>
    <scope>NUCLEOTIDE SEQUENCE [LARGE SCALE GENOMIC DNA]</scope>
</reference>
<sequence length="502" mass="56754">MTESERLASDPNQEFSMLDEILKETQSYSELLLEELATKSTADEVALTEEEKWEKEQARLFPSMTDGQMHPYLIKGAKWLISLWQNGLNGILEAQMGFGAVIQTLGFLDHLKRNGLHGPYMIVSSQHGDAIPDWLSGIRLFPNMKYLLYFGNKESRAEMRKKFLHKTVGPDFPIIVTTSIMVMSDKEWLAHYKWKYVVVDESRQMKKLECELSEKLKHRPMGNKLLLVKSISMKNLAELRSLLKFALPHELSCHEEFDSWFDFCDKEGQDQRTEEERKAHLSKLHAILHPFLLRQVEEDAENKVPQKKSATCHKTEVVQHSNAIGITCSKNQATKEVTRTSAWSCQAVAAKVPQKKGATCSDAISVTSSKEHAATEGARTAAQSCQEGAAEVVSQTGGEGSPNMRSSQLVPEEGNEVAKRRRTNDSLITPLEENNPAARVQVPKTTSSELIFKALKETPDIARTDMLRAYSSLIRDDRQFESLMALPVDMRKDWLLMEIGNK</sequence>
<reference evidence="1" key="2">
    <citation type="submission" date="2025-09" db="UniProtKB">
        <authorList>
            <consortium name="EnsemblPlants"/>
        </authorList>
    </citation>
    <scope>IDENTIFICATION</scope>
</reference>